<evidence type="ECO:0008006" key="9">
    <source>
        <dbReference type="Google" id="ProtNLM"/>
    </source>
</evidence>
<accession>A0AAV9JV76</accession>
<evidence type="ECO:0000313" key="7">
    <source>
        <dbReference type="EMBL" id="KAK4548887.1"/>
    </source>
</evidence>
<comment type="caution">
    <text evidence="7">The sequence shown here is derived from an EMBL/GenBank/DDBJ whole genome shotgun (WGS) entry which is preliminary data.</text>
</comment>
<dbReference type="PANTHER" id="PTHR30618:SF0">
    <property type="entry name" value="PURINE-URACIL PERMEASE NCS1"/>
    <property type="match status" value="1"/>
</dbReference>
<keyword evidence="3 6" id="KW-0812">Transmembrane</keyword>
<dbReference type="Pfam" id="PF02133">
    <property type="entry name" value="Transp_cyt_pur"/>
    <property type="match status" value="1"/>
</dbReference>
<dbReference type="PANTHER" id="PTHR30618">
    <property type="entry name" value="NCS1 FAMILY PURINE/PYRIMIDINE TRANSPORTER"/>
    <property type="match status" value="1"/>
</dbReference>
<dbReference type="FunFam" id="1.10.4160.10:FF:000001">
    <property type="entry name" value="Uracil permease, putative"/>
    <property type="match status" value="1"/>
</dbReference>
<dbReference type="GO" id="GO:0015205">
    <property type="term" value="F:nucleobase transmembrane transporter activity"/>
    <property type="evidence" value="ECO:0007669"/>
    <property type="project" value="TreeGrafter"/>
</dbReference>
<feature type="transmembrane region" description="Helical" evidence="6">
    <location>
        <begin position="191"/>
        <end position="207"/>
    </location>
</feature>
<dbReference type="Gene3D" id="1.10.4160.10">
    <property type="entry name" value="Hydantoin permease"/>
    <property type="match status" value="1"/>
</dbReference>
<evidence type="ECO:0000256" key="2">
    <source>
        <dbReference type="ARBA" id="ARBA00008974"/>
    </source>
</evidence>
<dbReference type="AlphaFoldDB" id="A0AAV9JV76"/>
<feature type="transmembrane region" description="Helical" evidence="6">
    <location>
        <begin position="412"/>
        <end position="435"/>
    </location>
</feature>
<feature type="transmembrane region" description="Helical" evidence="6">
    <location>
        <begin position="255"/>
        <end position="276"/>
    </location>
</feature>
<reference evidence="7 8" key="1">
    <citation type="submission" date="2021-11" db="EMBL/GenBank/DDBJ databases">
        <title>Black yeast isolated from Biological Soil Crust.</title>
        <authorList>
            <person name="Kurbessoian T."/>
        </authorList>
    </citation>
    <scope>NUCLEOTIDE SEQUENCE [LARGE SCALE GENOMIC DNA]</scope>
    <source>
        <strain evidence="7 8">CCFEE 5522</strain>
    </source>
</reference>
<protein>
    <recommendedName>
        <fullName evidence="9">Uridine permease-like protein Fui1</fullName>
    </recommendedName>
</protein>
<feature type="transmembrane region" description="Helical" evidence="6">
    <location>
        <begin position="500"/>
        <end position="518"/>
    </location>
</feature>
<sequence>MAPKFSVNLNQYIPSKQTIKARCTTVSAWELPKQDSALAPDYVYTNKDMDPVPPEDQTWTLWTWMAYWATDTINLGTWETASSIISVGLTWREAIPIMVVGTSCVAVPMVLNGAIGAALHIPFSVIVRSGFGYYFAYFCIVSRSILAMFWLGIQGANGAQAMSIMISSIWPSYSKIPNTIGLDQGITTEGMISYFLFWIIQLPLLLIPPTRLRYLFIVKLIAAPITAIATMGWCIHKAGGGGALFDAKPTVTGSTYAYLWLSCMSSVTGSWATLACNIPDFSRYARSSKGQYIQLPFLPICFTLCGVLGIVTTSATAIIWPETGYLWNPLDIIAHWQQNGHAGRAAAFFAATSWYCAQVGTNITANSISAANDLTVLFPRWINISRGCIIAAVIGGWVIVPWKILSSAETFLAFMAGYSVFLAPIAGVIAADYWLIKKRQIDVPALYDPHGRYRYFYGVNWQGLVAFLLAVCPNLPGLAHSINSKSSITSGAIHLYSFDWLYGFVTATFVYTILHLIFPCPESLVSKTIDGVEIAMDRKAASGDISPKREVGDDEKHIGHVHEQRRHSGAGYANVDPLHRAKDVYEDI</sequence>
<evidence type="ECO:0000313" key="8">
    <source>
        <dbReference type="Proteomes" id="UP001324427"/>
    </source>
</evidence>
<evidence type="ECO:0000256" key="1">
    <source>
        <dbReference type="ARBA" id="ARBA00004141"/>
    </source>
</evidence>
<evidence type="ECO:0000256" key="3">
    <source>
        <dbReference type="ARBA" id="ARBA00022692"/>
    </source>
</evidence>
<keyword evidence="8" id="KW-1185">Reference proteome</keyword>
<dbReference type="CDD" id="cd11482">
    <property type="entry name" value="SLC-NCS1sbd_NRT1-like"/>
    <property type="match status" value="1"/>
</dbReference>
<feature type="transmembrane region" description="Helical" evidence="6">
    <location>
        <begin position="131"/>
        <end position="153"/>
    </location>
</feature>
<feature type="transmembrane region" description="Helical" evidence="6">
    <location>
        <begin position="95"/>
        <end position="119"/>
    </location>
</feature>
<dbReference type="GO" id="GO:0005886">
    <property type="term" value="C:plasma membrane"/>
    <property type="evidence" value="ECO:0007669"/>
    <property type="project" value="TreeGrafter"/>
</dbReference>
<dbReference type="Proteomes" id="UP001324427">
    <property type="component" value="Unassembled WGS sequence"/>
</dbReference>
<proteinExistence type="inferred from homology"/>
<feature type="transmembrane region" description="Helical" evidence="6">
    <location>
        <begin position="214"/>
        <end position="235"/>
    </location>
</feature>
<evidence type="ECO:0000256" key="6">
    <source>
        <dbReference type="SAM" id="Phobius"/>
    </source>
</evidence>
<evidence type="ECO:0000256" key="5">
    <source>
        <dbReference type="ARBA" id="ARBA00023136"/>
    </source>
</evidence>
<feature type="transmembrane region" description="Helical" evidence="6">
    <location>
        <begin position="297"/>
        <end position="320"/>
    </location>
</feature>
<organism evidence="7 8">
    <name type="scientific">Oleoguttula mirabilis</name>
    <dbReference type="NCBI Taxonomy" id="1507867"/>
    <lineage>
        <taxon>Eukaryota</taxon>
        <taxon>Fungi</taxon>
        <taxon>Dikarya</taxon>
        <taxon>Ascomycota</taxon>
        <taxon>Pezizomycotina</taxon>
        <taxon>Dothideomycetes</taxon>
        <taxon>Dothideomycetidae</taxon>
        <taxon>Mycosphaerellales</taxon>
        <taxon>Teratosphaeriaceae</taxon>
        <taxon>Oleoguttula</taxon>
    </lineage>
</organism>
<keyword evidence="4 6" id="KW-1133">Transmembrane helix</keyword>
<comment type="subcellular location">
    <subcellularLocation>
        <location evidence="1">Membrane</location>
        <topology evidence="1">Multi-pass membrane protein</topology>
    </subcellularLocation>
</comment>
<comment type="similarity">
    <text evidence="2">Belongs to the purine-cytosine permease (2.A.39) family.</text>
</comment>
<name>A0AAV9JV76_9PEZI</name>
<dbReference type="InterPro" id="IPR001248">
    <property type="entry name" value="Pur-cyt_permease"/>
</dbReference>
<evidence type="ECO:0000256" key="4">
    <source>
        <dbReference type="ARBA" id="ARBA00022989"/>
    </source>
</evidence>
<dbReference type="InterPro" id="IPR045225">
    <property type="entry name" value="Uracil/uridine/allantoin_perm"/>
</dbReference>
<dbReference type="EMBL" id="JAVFHQ010000006">
    <property type="protein sequence ID" value="KAK4548887.1"/>
    <property type="molecule type" value="Genomic_DNA"/>
</dbReference>
<feature type="transmembrane region" description="Helical" evidence="6">
    <location>
        <begin position="381"/>
        <end position="400"/>
    </location>
</feature>
<feature type="transmembrane region" description="Helical" evidence="6">
    <location>
        <begin position="455"/>
        <end position="479"/>
    </location>
</feature>
<keyword evidence="5 6" id="KW-0472">Membrane</keyword>
<gene>
    <name evidence="7" type="ORF">LTR36_008660</name>
</gene>